<keyword evidence="1" id="KW-0862">Zinc</keyword>
<evidence type="ECO:0000313" key="3">
    <source>
        <dbReference type="EMBL" id="CAG1979800.1"/>
    </source>
</evidence>
<gene>
    <name evidence="4" type="ORF">FUG_LOCUS323894</name>
    <name evidence="3" type="ORF">MDCFG202_LOCUS195530</name>
</gene>
<dbReference type="InterPro" id="IPR001841">
    <property type="entry name" value="Znf_RING"/>
</dbReference>
<organism evidence="3 5">
    <name type="scientific">Gibberella zeae</name>
    <name type="common">Wheat head blight fungus</name>
    <name type="synonym">Fusarium graminearum</name>
    <dbReference type="NCBI Taxonomy" id="5518"/>
    <lineage>
        <taxon>Eukaryota</taxon>
        <taxon>Fungi</taxon>
        <taxon>Dikarya</taxon>
        <taxon>Ascomycota</taxon>
        <taxon>Pezizomycotina</taxon>
        <taxon>Sordariomycetes</taxon>
        <taxon>Hypocreomycetidae</taxon>
        <taxon>Hypocreales</taxon>
        <taxon>Nectriaceae</taxon>
        <taxon>Fusarium</taxon>
    </lineage>
</organism>
<feature type="domain" description="RING-type" evidence="2">
    <location>
        <begin position="46"/>
        <end position="101"/>
    </location>
</feature>
<accession>A0A2H3G5A5</accession>
<proteinExistence type="predicted"/>
<name>A0A2H3G5A5_GIBZA</name>
<dbReference type="Proteomes" id="UP000746612">
    <property type="component" value="Unassembled WGS sequence"/>
</dbReference>
<dbReference type="InterPro" id="IPR013083">
    <property type="entry name" value="Znf_RING/FYVE/PHD"/>
</dbReference>
<evidence type="ECO:0000256" key="1">
    <source>
        <dbReference type="PROSITE-ProRule" id="PRU00175"/>
    </source>
</evidence>
<dbReference type="Gene3D" id="3.30.40.10">
    <property type="entry name" value="Zinc/RING finger domain, C3HC4 (zinc finger)"/>
    <property type="match status" value="1"/>
</dbReference>
<dbReference type="SUPFAM" id="SSF57850">
    <property type="entry name" value="RING/U-box"/>
    <property type="match status" value="1"/>
</dbReference>
<dbReference type="OrthoDB" id="8062037at2759"/>
<dbReference type="GO" id="GO:0008270">
    <property type="term" value="F:zinc ion binding"/>
    <property type="evidence" value="ECO:0007669"/>
    <property type="project" value="UniProtKB-KW"/>
</dbReference>
<keyword evidence="1" id="KW-0479">Metal-binding</keyword>
<reference evidence="3" key="2">
    <citation type="submission" date="2021-03" db="EMBL/GenBank/DDBJ databases">
        <authorList>
            <person name="Alouane T."/>
            <person name="Langin T."/>
            <person name="Bonhomme L."/>
        </authorList>
    </citation>
    <scope>NUCLEOTIDE SEQUENCE</scope>
    <source>
        <strain evidence="3">MDC_Fg202</strain>
    </source>
</reference>
<evidence type="ECO:0000259" key="2">
    <source>
        <dbReference type="PROSITE" id="PS50089"/>
    </source>
</evidence>
<sequence>MSSTNIPPTAVASDTTFPPITDIFWPDFREEVENDEQNLRVHALRCGICDELMPSQLAQAHDKHRPWIFPCGHMVGSSCLMLTQGDSFFDKNLDRACPVCHVDLLLHGCGHPAIGMQAPLDKKSFPHVPPVLSVGGLAAIKCGLCEARSALKYLRAVAELDPPRMKRGKRMNLSIRTNPMWCDIVYQDGHHKLVERSHNEALYQGAMEYEKIPKAVRDLWEQYVKDWSEQAQQLWFYPNPSSFSLHASVGKKKKKEMGFWEKLLVDWA</sequence>
<dbReference type="EMBL" id="CAJPIJ010000115">
    <property type="protein sequence ID" value="CAG1979800.1"/>
    <property type="molecule type" value="Genomic_DNA"/>
</dbReference>
<evidence type="ECO:0000313" key="5">
    <source>
        <dbReference type="Proteomes" id="UP000746612"/>
    </source>
</evidence>
<dbReference type="EMBL" id="CAAKMV010000136">
    <property type="protein sequence ID" value="VIO58877.1"/>
    <property type="molecule type" value="Genomic_DNA"/>
</dbReference>
<protein>
    <recommendedName>
        <fullName evidence="2">RING-type domain-containing protein</fullName>
    </recommendedName>
</protein>
<reference evidence="4" key="1">
    <citation type="submission" date="2019-04" db="EMBL/GenBank/DDBJ databases">
        <authorList>
            <person name="Melise S."/>
            <person name="Noan J."/>
            <person name="Okalmin O."/>
        </authorList>
    </citation>
    <scope>NUCLEOTIDE SEQUENCE</scope>
    <source>
        <strain evidence="4">FN9</strain>
    </source>
</reference>
<dbReference type="AlphaFoldDB" id="A0A2H3G5A5"/>
<evidence type="ECO:0000313" key="4">
    <source>
        <dbReference type="EMBL" id="VIO58877.1"/>
    </source>
</evidence>
<keyword evidence="1" id="KW-0863">Zinc-finger</keyword>
<dbReference type="PROSITE" id="PS50089">
    <property type="entry name" value="ZF_RING_2"/>
    <property type="match status" value="1"/>
</dbReference>